<evidence type="ECO:0000256" key="2">
    <source>
        <dbReference type="ARBA" id="ARBA00022679"/>
    </source>
</evidence>
<proteinExistence type="inferred from homology"/>
<comment type="similarity">
    <text evidence="3">Belongs to the glycosyl hydrolase 130 family.</text>
</comment>
<comment type="caution">
    <text evidence="4">The sequence shown here is derived from an EMBL/GenBank/DDBJ whole genome shotgun (WGS) entry which is preliminary data.</text>
</comment>
<dbReference type="Pfam" id="PF04041">
    <property type="entry name" value="Glyco_hydro_130"/>
    <property type="match status" value="1"/>
</dbReference>
<dbReference type="PANTHER" id="PTHR34106">
    <property type="entry name" value="GLYCOSIDASE"/>
    <property type="match status" value="1"/>
</dbReference>
<dbReference type="Gene3D" id="2.115.10.20">
    <property type="entry name" value="Glycosyl hydrolase domain, family 43"/>
    <property type="match status" value="1"/>
</dbReference>
<accession>A0A1F6CJE2</accession>
<keyword evidence="1" id="KW-0328">Glycosyltransferase</keyword>
<dbReference type="CDD" id="cd18614">
    <property type="entry name" value="GH130"/>
    <property type="match status" value="1"/>
</dbReference>
<name>A0A1F6CJE2_9BACT</name>
<dbReference type="InterPro" id="IPR023296">
    <property type="entry name" value="Glyco_hydro_beta-prop_sf"/>
</dbReference>
<protein>
    <recommendedName>
        <fullName evidence="6">Glycosidase</fullName>
    </recommendedName>
</protein>
<dbReference type="GO" id="GO:0016757">
    <property type="term" value="F:glycosyltransferase activity"/>
    <property type="evidence" value="ECO:0007669"/>
    <property type="project" value="UniProtKB-KW"/>
</dbReference>
<evidence type="ECO:0000313" key="5">
    <source>
        <dbReference type="Proteomes" id="UP000178815"/>
    </source>
</evidence>
<evidence type="ECO:0000256" key="3">
    <source>
        <dbReference type="ARBA" id="ARBA00024356"/>
    </source>
</evidence>
<dbReference type="PIRSF" id="PIRSF016202">
    <property type="entry name" value="PH1107"/>
    <property type="match status" value="1"/>
</dbReference>
<dbReference type="PANTHER" id="PTHR34106:SF5">
    <property type="entry name" value="GLYCOSIDASE"/>
    <property type="match status" value="1"/>
</dbReference>
<evidence type="ECO:0000313" key="4">
    <source>
        <dbReference type="EMBL" id="OGG49100.1"/>
    </source>
</evidence>
<gene>
    <name evidence="4" type="ORF">A2678_01315</name>
</gene>
<reference evidence="4 5" key="1">
    <citation type="journal article" date="2016" name="Nat. Commun.">
        <title>Thousands of microbial genomes shed light on interconnected biogeochemical processes in an aquifer system.</title>
        <authorList>
            <person name="Anantharaman K."/>
            <person name="Brown C.T."/>
            <person name="Hug L.A."/>
            <person name="Sharon I."/>
            <person name="Castelle C.J."/>
            <person name="Probst A.J."/>
            <person name="Thomas B.C."/>
            <person name="Singh A."/>
            <person name="Wilkins M.J."/>
            <person name="Karaoz U."/>
            <person name="Brodie E.L."/>
            <person name="Williams K.H."/>
            <person name="Hubbard S.S."/>
            <person name="Banfield J.F."/>
        </authorList>
    </citation>
    <scope>NUCLEOTIDE SEQUENCE [LARGE SCALE GENOMIC DNA]</scope>
</reference>
<dbReference type="AlphaFoldDB" id="A0A1F6CJE2"/>
<dbReference type="EMBL" id="MFKU01000005">
    <property type="protein sequence ID" value="OGG49100.1"/>
    <property type="molecule type" value="Genomic_DNA"/>
</dbReference>
<dbReference type="InterPro" id="IPR007184">
    <property type="entry name" value="Mannoside_phosphorylase"/>
</dbReference>
<organism evidence="4 5">
    <name type="scientific">Candidatus Kaiserbacteria bacterium RIFCSPHIGHO2_01_FULL_53_31</name>
    <dbReference type="NCBI Taxonomy" id="1798481"/>
    <lineage>
        <taxon>Bacteria</taxon>
        <taxon>Candidatus Kaiseribacteriota</taxon>
    </lineage>
</organism>
<dbReference type="SUPFAM" id="SSF75005">
    <property type="entry name" value="Arabinanase/levansucrase/invertase"/>
    <property type="match status" value="1"/>
</dbReference>
<sequence>MLVPRGSGYESHSVLNAGALDIAGSVHLLYRAMNADNTSTLGYARSSDGIHIDERLETPVYVPRADFESKRGKPDGNSGCEDPRLVVIDNRVHLTYTAYDGTHNPRGAASSISVDDFLAKRFQNWDEPVLITPDEVDDKDIGLLPEQINGDYVLYHRINGHICADLVSDISFKKRVSRCIEIMGPRIGMWDSAKVGIAGPPIKVAGGWLLIYHGVSHRSHYRLGAALLDRSGLVVLSRTADPIFEAVLDYEKVGDVPNVVFSCGGVMRDDTLFLYYGGADRVVGVATASLSHILNALS</sequence>
<evidence type="ECO:0008006" key="6">
    <source>
        <dbReference type="Google" id="ProtNLM"/>
    </source>
</evidence>
<keyword evidence="2" id="KW-0808">Transferase</keyword>
<dbReference type="Proteomes" id="UP000178815">
    <property type="component" value="Unassembled WGS sequence"/>
</dbReference>
<evidence type="ECO:0000256" key="1">
    <source>
        <dbReference type="ARBA" id="ARBA00022676"/>
    </source>
</evidence>